<protein>
    <submittedName>
        <fullName evidence="2">Protein required for attachment to host cells</fullName>
    </submittedName>
</protein>
<dbReference type="EMBL" id="JACHXD010000009">
    <property type="protein sequence ID" value="MBB3120342.1"/>
    <property type="molecule type" value="Genomic_DNA"/>
</dbReference>
<evidence type="ECO:0000313" key="2">
    <source>
        <dbReference type="EMBL" id="MBB3120342.1"/>
    </source>
</evidence>
<proteinExistence type="predicted"/>
<comment type="caution">
    <text evidence="2">The sequence shown here is derived from an EMBL/GenBank/DDBJ whole genome shotgun (WGS) entry which is preliminary data.</text>
</comment>
<dbReference type="RefSeq" id="WP_183442082.1">
    <property type="nucleotide sequence ID" value="NZ_JACHXD010000009.1"/>
</dbReference>
<evidence type="ECO:0000313" key="3">
    <source>
        <dbReference type="Proteomes" id="UP000541535"/>
    </source>
</evidence>
<dbReference type="InterPro" id="IPR019291">
    <property type="entry name" value="Host_attachment_protein"/>
</dbReference>
<sequence length="150" mass="16464">MEKTWIVVANSSRARIFQLDEPHAALREIEDLANPLGRADNKQLASDGEGRFGGPAGQSHTAPGQEEPVAHEVRLFARSVGERLELARGANRYQHLCLIAAPKFLGLLRENTHASTRKLVQAELARNIASFSMQDIEECVATLGLRRALA</sequence>
<reference evidence="2 3" key="1">
    <citation type="submission" date="2020-08" db="EMBL/GenBank/DDBJ databases">
        <title>Genomic Encyclopedia of Type Strains, Phase III (KMG-III): the genomes of soil and plant-associated and newly described type strains.</title>
        <authorList>
            <person name="Whitman W."/>
        </authorList>
    </citation>
    <scope>NUCLEOTIDE SEQUENCE [LARGE SCALE GENOMIC DNA]</scope>
    <source>
        <strain evidence="2 3">CECT 8897</strain>
    </source>
</reference>
<evidence type="ECO:0000256" key="1">
    <source>
        <dbReference type="SAM" id="MobiDB-lite"/>
    </source>
</evidence>
<accession>A0A7W5BBX4</accession>
<dbReference type="Pfam" id="PF10116">
    <property type="entry name" value="Host_attach"/>
    <property type="match status" value="1"/>
</dbReference>
<feature type="region of interest" description="Disordered" evidence="1">
    <location>
        <begin position="37"/>
        <end position="68"/>
    </location>
</feature>
<organism evidence="2 3">
    <name type="scientific">Pseudoduganella violacea</name>
    <dbReference type="NCBI Taxonomy" id="1715466"/>
    <lineage>
        <taxon>Bacteria</taxon>
        <taxon>Pseudomonadati</taxon>
        <taxon>Pseudomonadota</taxon>
        <taxon>Betaproteobacteria</taxon>
        <taxon>Burkholderiales</taxon>
        <taxon>Oxalobacteraceae</taxon>
        <taxon>Telluria group</taxon>
        <taxon>Pseudoduganella</taxon>
    </lineage>
</organism>
<dbReference type="Proteomes" id="UP000541535">
    <property type="component" value="Unassembled WGS sequence"/>
</dbReference>
<dbReference type="AlphaFoldDB" id="A0A7W5BBX4"/>
<keyword evidence="3" id="KW-1185">Reference proteome</keyword>
<name>A0A7W5BBX4_9BURK</name>
<gene>
    <name evidence="2" type="ORF">FHS03_003406</name>
</gene>